<dbReference type="Proteomes" id="UP000286921">
    <property type="component" value="Unassembled WGS sequence"/>
</dbReference>
<dbReference type="GO" id="GO:0016740">
    <property type="term" value="F:transferase activity"/>
    <property type="evidence" value="ECO:0007669"/>
    <property type="project" value="UniProtKB-KW"/>
</dbReference>
<dbReference type="PROSITE" id="PS50405">
    <property type="entry name" value="GST_CTER"/>
    <property type="match status" value="1"/>
</dbReference>
<dbReference type="PANTHER" id="PTHR44051">
    <property type="entry name" value="GLUTATHIONE S-TRANSFERASE-RELATED"/>
    <property type="match status" value="1"/>
</dbReference>
<comment type="caution">
    <text evidence="3">The sequence shown here is derived from an EMBL/GenBank/DDBJ whole genome shotgun (WGS) entry which is preliminary data.</text>
</comment>
<evidence type="ECO:0000313" key="4">
    <source>
        <dbReference type="Proteomes" id="UP000286921"/>
    </source>
</evidence>
<dbReference type="PANTHER" id="PTHR44051:SF8">
    <property type="entry name" value="GLUTATHIONE S-TRANSFERASE GSTA"/>
    <property type="match status" value="1"/>
</dbReference>
<evidence type="ECO:0000259" key="2">
    <source>
        <dbReference type="PROSITE" id="PS50405"/>
    </source>
</evidence>
<name>A0A401KJ98_ASPAW</name>
<keyword evidence="4" id="KW-1185">Reference proteome</keyword>
<feature type="region of interest" description="Disordered" evidence="1">
    <location>
        <begin position="120"/>
        <end position="141"/>
    </location>
</feature>
<dbReference type="Gene3D" id="1.20.1050.130">
    <property type="match status" value="1"/>
</dbReference>
<accession>A0A401KJ98</accession>
<sequence>MNVFDEEPSTITLSTPKASTTGTTIAIILEELRLPYTLHLLPHSSSSPTTTTTTLTDIHRTGHGPTLHSLPSITTYLLTRYDGDHHHHHHLSYPPHSPEHIAVQESLSKLADRMGITHHHLHQQDSEPDNKHEHKHHHKQRLPAIKETDVVDNNNNTAKETATATVPFARRLLSLYLHLEEYLSRQRRGGGGWLIGERCTVADIAHFPYVAAASQYGFDLERFPELTGWYDRMMRRHGVRRGWERVHLEGK</sequence>
<dbReference type="InterPro" id="IPR036282">
    <property type="entry name" value="Glutathione-S-Trfase_C_sf"/>
</dbReference>
<dbReference type="SUPFAM" id="SSF47616">
    <property type="entry name" value="GST C-terminal domain-like"/>
    <property type="match status" value="1"/>
</dbReference>
<keyword evidence="3" id="KW-0808">Transferase</keyword>
<dbReference type="Pfam" id="PF00043">
    <property type="entry name" value="GST_C"/>
    <property type="match status" value="1"/>
</dbReference>
<dbReference type="InterPro" id="IPR004046">
    <property type="entry name" value="GST_C"/>
</dbReference>
<dbReference type="STRING" id="105351.A0A401KJ98"/>
<feature type="compositionally biased region" description="Basic and acidic residues" evidence="1">
    <location>
        <begin position="122"/>
        <end position="132"/>
    </location>
</feature>
<organism evidence="3 4">
    <name type="scientific">Aspergillus awamori</name>
    <name type="common">Black koji mold</name>
    <dbReference type="NCBI Taxonomy" id="105351"/>
    <lineage>
        <taxon>Eukaryota</taxon>
        <taxon>Fungi</taxon>
        <taxon>Dikarya</taxon>
        <taxon>Ascomycota</taxon>
        <taxon>Pezizomycotina</taxon>
        <taxon>Eurotiomycetes</taxon>
        <taxon>Eurotiomycetidae</taxon>
        <taxon>Eurotiales</taxon>
        <taxon>Aspergillaceae</taxon>
        <taxon>Aspergillus</taxon>
    </lineage>
</organism>
<gene>
    <name evidence="3" type="ORF">AAWM_02140</name>
</gene>
<reference evidence="3 4" key="1">
    <citation type="submission" date="2016-09" db="EMBL/GenBank/DDBJ databases">
        <title>Aspergillus awamori IFM 58123T.</title>
        <authorList>
            <person name="Kusuya Y."/>
            <person name="Shimizu M."/>
            <person name="Takahashi H."/>
            <person name="Yaguchi T."/>
        </authorList>
    </citation>
    <scope>NUCLEOTIDE SEQUENCE [LARGE SCALE GENOMIC DNA]</scope>
    <source>
        <strain evidence="3 4">IFM 58123</strain>
    </source>
</reference>
<protein>
    <submittedName>
        <fullName evidence="3">Glutathione S-transferase A</fullName>
    </submittedName>
</protein>
<dbReference type="EMBL" id="BDHI01000002">
    <property type="protein sequence ID" value="GCB19255.1"/>
    <property type="molecule type" value="Genomic_DNA"/>
</dbReference>
<evidence type="ECO:0000313" key="3">
    <source>
        <dbReference type="EMBL" id="GCB19255.1"/>
    </source>
</evidence>
<feature type="domain" description="GST C-terminal" evidence="2">
    <location>
        <begin position="96"/>
        <end position="251"/>
    </location>
</feature>
<proteinExistence type="predicted"/>
<evidence type="ECO:0000256" key="1">
    <source>
        <dbReference type="SAM" id="MobiDB-lite"/>
    </source>
</evidence>
<dbReference type="InterPro" id="IPR010987">
    <property type="entry name" value="Glutathione-S-Trfase_C-like"/>
</dbReference>
<dbReference type="AlphaFoldDB" id="A0A401KJ98"/>